<dbReference type="InterPro" id="IPR031165">
    <property type="entry name" value="GNAT_YJDJ"/>
</dbReference>
<dbReference type="Proteomes" id="UP000198393">
    <property type="component" value="Unassembled WGS sequence"/>
</dbReference>
<dbReference type="InterPro" id="IPR045057">
    <property type="entry name" value="Gcn5-rel_NAT"/>
</dbReference>
<organism evidence="2 3">
    <name type="scientific">Ekhidna lutea</name>
    <dbReference type="NCBI Taxonomy" id="447679"/>
    <lineage>
        <taxon>Bacteria</taxon>
        <taxon>Pseudomonadati</taxon>
        <taxon>Bacteroidota</taxon>
        <taxon>Cytophagia</taxon>
        <taxon>Cytophagales</taxon>
        <taxon>Reichenbachiellaceae</taxon>
        <taxon>Ekhidna</taxon>
    </lineage>
</organism>
<evidence type="ECO:0000259" key="1">
    <source>
        <dbReference type="PROSITE" id="PS51729"/>
    </source>
</evidence>
<gene>
    <name evidence="2" type="ORF">SAMN05421640_1532</name>
</gene>
<dbReference type="InterPro" id="IPR016181">
    <property type="entry name" value="Acyl_CoA_acyltransferase"/>
</dbReference>
<dbReference type="PANTHER" id="PTHR31435:SF10">
    <property type="entry name" value="BSR4717 PROTEIN"/>
    <property type="match status" value="1"/>
</dbReference>
<accession>A0A239HVU6</accession>
<dbReference type="SUPFAM" id="SSF55729">
    <property type="entry name" value="Acyl-CoA N-acyltransferases (Nat)"/>
    <property type="match status" value="1"/>
</dbReference>
<dbReference type="Gene3D" id="3.40.630.30">
    <property type="match status" value="1"/>
</dbReference>
<evidence type="ECO:0000313" key="3">
    <source>
        <dbReference type="Proteomes" id="UP000198393"/>
    </source>
</evidence>
<dbReference type="Pfam" id="PF14542">
    <property type="entry name" value="Acetyltransf_CG"/>
    <property type="match status" value="1"/>
</dbReference>
<reference evidence="2 3" key="1">
    <citation type="submission" date="2017-06" db="EMBL/GenBank/DDBJ databases">
        <authorList>
            <person name="Kim H.J."/>
            <person name="Triplett B.A."/>
        </authorList>
    </citation>
    <scope>NUCLEOTIDE SEQUENCE [LARGE SCALE GENOMIC DNA]</scope>
    <source>
        <strain evidence="2 3">DSM 19307</strain>
    </source>
</reference>
<name>A0A239HVU6_EKHLU</name>
<feature type="domain" description="N-acetyltransferase" evidence="1">
    <location>
        <begin position="9"/>
        <end position="96"/>
    </location>
</feature>
<dbReference type="PANTHER" id="PTHR31435">
    <property type="entry name" value="PROTEIN NATD1"/>
    <property type="match status" value="1"/>
</dbReference>
<keyword evidence="3" id="KW-1185">Reference proteome</keyword>
<dbReference type="OrthoDB" id="9793389at2"/>
<dbReference type="AlphaFoldDB" id="A0A239HVU6"/>
<protein>
    <recommendedName>
        <fullName evidence="1">N-acetyltransferase domain-containing protein</fullName>
    </recommendedName>
</protein>
<dbReference type="EMBL" id="FZPD01000002">
    <property type="protein sequence ID" value="SNS85392.1"/>
    <property type="molecule type" value="Genomic_DNA"/>
</dbReference>
<sequence length="101" mass="11408">MDLASVKTKNNEPESRFEIVLDGAIAFIDYKVGKGGGVYMVHTEVPKEFEGQGVGHKLVRESLEIIEENECKIVPLCPFVRSFLLDNRSDYEHLLAERAKL</sequence>
<evidence type="ECO:0000313" key="2">
    <source>
        <dbReference type="EMBL" id="SNS85392.1"/>
    </source>
</evidence>
<proteinExistence type="predicted"/>
<dbReference type="PROSITE" id="PS51729">
    <property type="entry name" value="GNAT_YJDJ"/>
    <property type="match status" value="1"/>
</dbReference>